<comment type="caution">
    <text evidence="1">The sequence shown here is derived from an EMBL/GenBank/DDBJ whole genome shotgun (WGS) entry which is preliminary data.</text>
</comment>
<gene>
    <name evidence="1" type="ORF">NPIL_671781</name>
</gene>
<dbReference type="Proteomes" id="UP000887013">
    <property type="component" value="Unassembled WGS sequence"/>
</dbReference>
<evidence type="ECO:0000313" key="2">
    <source>
        <dbReference type="Proteomes" id="UP000887013"/>
    </source>
</evidence>
<accession>A0A8X6NTX1</accession>
<dbReference type="AlphaFoldDB" id="A0A8X6NTX1"/>
<keyword evidence="2" id="KW-1185">Reference proteome</keyword>
<proteinExistence type="predicted"/>
<protein>
    <submittedName>
        <fullName evidence="1">Uncharacterized protein</fullName>
    </submittedName>
</protein>
<reference evidence="1" key="1">
    <citation type="submission" date="2020-08" db="EMBL/GenBank/DDBJ databases">
        <title>Multicomponent nature underlies the extraordinary mechanical properties of spider dragline silk.</title>
        <authorList>
            <person name="Kono N."/>
            <person name="Nakamura H."/>
            <person name="Mori M."/>
            <person name="Yoshida Y."/>
            <person name="Ohtoshi R."/>
            <person name="Malay A.D."/>
            <person name="Moran D.A.P."/>
            <person name="Tomita M."/>
            <person name="Numata K."/>
            <person name="Arakawa K."/>
        </authorList>
    </citation>
    <scope>NUCLEOTIDE SEQUENCE</scope>
</reference>
<evidence type="ECO:0000313" key="1">
    <source>
        <dbReference type="EMBL" id="GFT32056.1"/>
    </source>
</evidence>
<organism evidence="1 2">
    <name type="scientific">Nephila pilipes</name>
    <name type="common">Giant wood spider</name>
    <name type="synonym">Nephila maculata</name>
    <dbReference type="NCBI Taxonomy" id="299642"/>
    <lineage>
        <taxon>Eukaryota</taxon>
        <taxon>Metazoa</taxon>
        <taxon>Ecdysozoa</taxon>
        <taxon>Arthropoda</taxon>
        <taxon>Chelicerata</taxon>
        <taxon>Arachnida</taxon>
        <taxon>Araneae</taxon>
        <taxon>Araneomorphae</taxon>
        <taxon>Entelegynae</taxon>
        <taxon>Araneoidea</taxon>
        <taxon>Nephilidae</taxon>
        <taxon>Nephila</taxon>
    </lineage>
</organism>
<sequence length="72" mass="8244">MSPKHSTQVGSPDLSIPQINYGPRNVVRVISIKGTIEVLRADSVISEPQCYPPYFWDFGPFGRRIYKPQPRR</sequence>
<dbReference type="EMBL" id="BMAW01013113">
    <property type="protein sequence ID" value="GFT32056.1"/>
    <property type="molecule type" value="Genomic_DNA"/>
</dbReference>
<name>A0A8X6NTX1_NEPPI</name>